<sequence>MASTLPRLTLLACSLALIGSPAYANPFDPYVPLLPVLGDGQWQDGTHVFELDAPADGSELLLLGLAGSSGNRGQLSLTVVGDTEDASVIGVYTPANGASFVNQGSLQITARSGGLAAAYGAMLAGGSGLTNHGTLRVHASGQEAYAHGAILENATFDNNGLIEVVADGDQSAMTAAAHSAQDMRNSGQIIARAQGGTAVADGLVAFGGVDRLIDNSGGLDIRATATTTAGTSMAIGMDLSATPVATASTLTNRGQLNVSASGGRSARAAGMLAADPEDWNNSILQDGRLANLGRLTVAAQATSGTADAWALAASGHDNEISNDGSIAARAQGGHLGGTSGLGNARASALAAMGDNNTLGNRGQIDAMAQGGSLDGHNMASAYGMETRGNGNTLSNEGLIRVSAQGGKQTPSSPASAYAYSYAYGLYADGDGSRITNLGTLEVSASGGSKLDGDSNSAKGNAYGIMVKGTNSTIEQHGFLMVNAQAQAGRDANAYGIYIEGGGTHTLNASGRIEVAASGGNNTAHEVLLSGGQLDITRYHLGVGAPAADEQLRAFRVEDGGTLNFAATKLILSPGAGFGGQQQFKLVDHISADGSATASGSIASVESAHRMLAASIAGNSWDTAEMTLSLAEGARGTRTDALAASYATDSTRALMRPLNAAIAAGNSSFVTPLYRHVRGDEDGGWRANTSGALFGFNRALGKGSWGVDFSVENDRFQRSDAYMQGSRNTADRFGVGVHALRTLPNDTTLRAGARYQYADIDVQRHDRELAARANADTSAHSVWLYGMLSRPLGSTLTLEGSLDQLWHRQDGYRLGWDNPAAQWADSEIEKVRAASLDAGARLVWQDAAHAWQPRAALGARARLHGDSLELNQRFAGFSYAQQADTQRLRGTLELGLARPLAKGALTLDYALEADSERTSQALTLGWRQLF</sequence>
<evidence type="ECO:0000256" key="1">
    <source>
        <dbReference type="SAM" id="SignalP"/>
    </source>
</evidence>
<evidence type="ECO:0000313" key="4">
    <source>
        <dbReference type="Proteomes" id="UP000482578"/>
    </source>
</evidence>
<feature type="domain" description="Autotransporter" evidence="2">
    <location>
        <begin position="660"/>
        <end position="929"/>
    </location>
</feature>
<dbReference type="InterPro" id="IPR005546">
    <property type="entry name" value="Autotransporte_beta"/>
</dbReference>
<reference evidence="3 4" key="1">
    <citation type="submission" date="2020-02" db="EMBL/GenBank/DDBJ databases">
        <authorList>
            <person name="Yang Z."/>
        </authorList>
    </citation>
    <scope>NUCLEOTIDE SEQUENCE [LARGE SCALE GENOMIC DNA]</scope>
    <source>
        <strain evidence="3 4">HX-7-9</strain>
    </source>
</reference>
<proteinExistence type="predicted"/>
<dbReference type="PROSITE" id="PS51208">
    <property type="entry name" value="AUTOTRANSPORTER"/>
    <property type="match status" value="1"/>
</dbReference>
<name>A0A6B2KU04_9NEIS</name>
<dbReference type="AlphaFoldDB" id="A0A6B2KU04"/>
<keyword evidence="4" id="KW-1185">Reference proteome</keyword>
<feature type="chain" id="PRO_5025565783" evidence="1">
    <location>
        <begin position="25"/>
        <end position="929"/>
    </location>
</feature>
<evidence type="ECO:0000313" key="3">
    <source>
        <dbReference type="EMBL" id="NDV13726.1"/>
    </source>
</evidence>
<dbReference type="SUPFAM" id="SSF103515">
    <property type="entry name" value="Autotransporter"/>
    <property type="match status" value="1"/>
</dbReference>
<dbReference type="Proteomes" id="UP000482578">
    <property type="component" value="Unassembled WGS sequence"/>
</dbReference>
<gene>
    <name evidence="3" type="ORF">GZH52_13145</name>
</gene>
<protein>
    <submittedName>
        <fullName evidence="3">Autotransporter outer membrane beta-barrel domain-containing protein</fullName>
    </submittedName>
</protein>
<evidence type="ECO:0000259" key="2">
    <source>
        <dbReference type="PROSITE" id="PS51208"/>
    </source>
</evidence>
<comment type="caution">
    <text evidence="3">The sequence shown here is derived from an EMBL/GenBank/DDBJ whole genome shotgun (WGS) entry which is preliminary data.</text>
</comment>
<dbReference type="RefSeq" id="WP_163316957.1">
    <property type="nucleotide sequence ID" value="NZ_JAAGAA010000012.1"/>
</dbReference>
<keyword evidence="1" id="KW-0732">Signal</keyword>
<feature type="signal peptide" evidence="1">
    <location>
        <begin position="1"/>
        <end position="24"/>
    </location>
</feature>
<organism evidence="3 4">
    <name type="scientific">Crenobacter caeni</name>
    <dbReference type="NCBI Taxonomy" id="2705474"/>
    <lineage>
        <taxon>Bacteria</taxon>
        <taxon>Pseudomonadati</taxon>
        <taxon>Pseudomonadota</taxon>
        <taxon>Betaproteobacteria</taxon>
        <taxon>Neisseriales</taxon>
        <taxon>Neisseriaceae</taxon>
        <taxon>Crenobacter</taxon>
    </lineage>
</organism>
<dbReference type="EMBL" id="JAAGAA010000012">
    <property type="protein sequence ID" value="NDV13726.1"/>
    <property type="molecule type" value="Genomic_DNA"/>
</dbReference>
<dbReference type="SMART" id="SM00869">
    <property type="entry name" value="Autotransporter"/>
    <property type="match status" value="1"/>
</dbReference>
<accession>A0A6B2KU04</accession>
<dbReference type="InterPro" id="IPR036709">
    <property type="entry name" value="Autotransporte_beta_dom_sf"/>
</dbReference>